<dbReference type="GO" id="GO:0042790">
    <property type="term" value="P:nucleolar large rRNA transcription by RNA polymerase I"/>
    <property type="evidence" value="ECO:0007669"/>
    <property type="project" value="InterPro"/>
</dbReference>
<feature type="compositionally biased region" description="Acidic residues" evidence="1">
    <location>
        <begin position="664"/>
        <end position="673"/>
    </location>
</feature>
<keyword evidence="3" id="KW-1185">Reference proteome</keyword>
<dbReference type="PANTHER" id="PTHR28079">
    <property type="entry name" value="RNA POLYMERASE I-SPECIFIC TRANSCRIPTION INITIATION FACTOR RRN5"/>
    <property type="match status" value="1"/>
</dbReference>
<feature type="region of interest" description="Disordered" evidence="1">
    <location>
        <begin position="389"/>
        <end position="443"/>
    </location>
</feature>
<feature type="region of interest" description="Disordered" evidence="1">
    <location>
        <begin position="513"/>
        <end position="676"/>
    </location>
</feature>
<feature type="compositionally biased region" description="Basic and acidic residues" evidence="1">
    <location>
        <begin position="54"/>
        <end position="75"/>
    </location>
</feature>
<evidence type="ECO:0000313" key="2">
    <source>
        <dbReference type="EMBL" id="EKD05167.1"/>
    </source>
</evidence>
<feature type="compositionally biased region" description="Low complexity" evidence="1">
    <location>
        <begin position="516"/>
        <end position="528"/>
    </location>
</feature>
<dbReference type="PANTHER" id="PTHR28079:SF1">
    <property type="entry name" value="RNA POLYMERASE I-SPECIFIC TRANSCRIPTION INITIATION FACTOR RRN5"/>
    <property type="match status" value="1"/>
</dbReference>
<dbReference type="eggNOG" id="ENOG502RY38">
    <property type="taxonomic scope" value="Eukaryota"/>
</dbReference>
<dbReference type="GO" id="GO:0000182">
    <property type="term" value="F:rDNA binding"/>
    <property type="evidence" value="ECO:0007669"/>
    <property type="project" value="TreeGrafter"/>
</dbReference>
<feature type="compositionally biased region" description="Polar residues" evidence="1">
    <location>
        <begin position="627"/>
        <end position="641"/>
    </location>
</feature>
<dbReference type="AlphaFoldDB" id="K1W053"/>
<feature type="compositionally biased region" description="Acidic residues" evidence="1">
    <location>
        <begin position="838"/>
        <end position="849"/>
    </location>
</feature>
<dbReference type="STRING" id="1220162.K1W053"/>
<proteinExistence type="predicted"/>
<feature type="compositionally biased region" description="Acidic residues" evidence="1">
    <location>
        <begin position="811"/>
        <end position="823"/>
    </location>
</feature>
<feature type="compositionally biased region" description="Basic residues" evidence="1">
    <location>
        <begin position="719"/>
        <end position="731"/>
    </location>
</feature>
<evidence type="ECO:0000256" key="1">
    <source>
        <dbReference type="SAM" id="MobiDB-lite"/>
    </source>
</evidence>
<dbReference type="HOGENOM" id="CLU_310171_0_0_1"/>
<feature type="compositionally biased region" description="Acidic residues" evidence="1">
    <location>
        <begin position="405"/>
        <end position="422"/>
    </location>
</feature>
<dbReference type="Proteomes" id="UP000006757">
    <property type="component" value="Unassembled WGS sequence"/>
</dbReference>
<protein>
    <submittedName>
        <fullName evidence="2">Uncharacterized protein</fullName>
    </submittedName>
</protein>
<feature type="compositionally biased region" description="Basic residues" evidence="1">
    <location>
        <begin position="783"/>
        <end position="792"/>
    </location>
</feature>
<reference evidence="2 3" key="1">
    <citation type="journal article" date="2012" name="Eukaryot. Cell">
        <title>Genome sequence of the Trichosporon asahii environmental strain CBS 8904.</title>
        <authorList>
            <person name="Yang R.Y."/>
            <person name="Li H.T."/>
            <person name="Zhu H."/>
            <person name="Zhou G.P."/>
            <person name="Wang M."/>
            <person name="Wang L."/>
        </authorList>
    </citation>
    <scope>NUCLEOTIDE SEQUENCE [LARGE SCALE GENOMIC DNA]</scope>
    <source>
        <strain evidence="2 3">CBS 8904</strain>
    </source>
</reference>
<sequence>MVLTLDYEDRGRESPDSEPDSGSGSEFEPPEVLDEDEQDEQDEPAADVLPPIIENREDVGSDAESSLRNDHYDGAKEDEDEPEVIEAEHIPASLAWYQRELTAHTLNSQQHFAGLHSESYAGDDFKRSFVGSEAWSGSEKAAFFAAIARHSRWRPDLIAEDCGKSEHAVRLYIEQLERGQRRTRRRPTDDTDSREVVEVSSAFVEREEGFAAELLSLSQPKQRINAGYWSWTDDLRGQLSSLQQALDAEEEVQSAPIPVIELGEDDLAIQALQSIPKLTRTAHQKKQLRHLLNRKRNRTAYRRKILRSEGWTDERIAEGGGADTVFEREQELKARDKRPGAKRKVPADVPGLPMDAAAKSMKDCGAVKAVKDRGLDVFDYNTLALYTGERQGEREQLPNGVSDEERQDGEVLEVDDPDELDSNSDTGRHPPAHQSSAFQAKESDEQGVLLPSINLPVTQHLYAEMLAYLKPLIYQAIVIAEAQSRQVQSEEPGVTASHVLAALRLRDQLEVDSDSDSAFSSPTSAVSDLPSTAESPEDGSTRPKRRLSGSLSPISRAEAQLPTWGDFPPPLPYDSSPVSSHTPLSPESPERLLPSLPLSPETPTRPTHPRWEVDNTPQPVPEFSLLSPDTTTSGPSRTSRVSGFPQDELPSFPIAHPEPNYLDEGTDEEDEAIEAALRRYHKSADRAWDRLYAHGLRNAAKPDPFATPTPFSQSQSRRSTPRSRSRSRSRSSRSASLPPEPDEEARRERKRQKRAQDKLDRASERAEDDFARYASVRDTLLRRRERRRAQLKRLKDTERTKRRRRLKPPADEFDDEEGEVVLPEEERGPILDEIIGTTDEEDEEGEEGG</sequence>
<dbReference type="GO" id="GO:0006361">
    <property type="term" value="P:transcription initiation at RNA polymerase I promoter"/>
    <property type="evidence" value="ECO:0007669"/>
    <property type="project" value="TreeGrafter"/>
</dbReference>
<comment type="caution">
    <text evidence="2">The sequence shown here is derived from an EMBL/GenBank/DDBJ whole genome shotgun (WGS) entry which is preliminary data.</text>
</comment>
<gene>
    <name evidence="2" type="ORF">A1Q2_00533</name>
</gene>
<evidence type="ECO:0000313" key="3">
    <source>
        <dbReference type="Proteomes" id="UP000006757"/>
    </source>
</evidence>
<feature type="region of interest" description="Disordered" evidence="1">
    <location>
        <begin position="1"/>
        <end position="83"/>
    </location>
</feature>
<feature type="compositionally biased region" description="Basic and acidic residues" evidence="1">
    <location>
        <begin position="754"/>
        <end position="771"/>
    </location>
</feature>
<feature type="compositionally biased region" description="Low complexity" evidence="1">
    <location>
        <begin position="582"/>
        <end position="605"/>
    </location>
</feature>
<name>K1W053_TRIAC</name>
<feature type="region of interest" description="Disordered" evidence="1">
    <location>
        <begin position="698"/>
        <end position="849"/>
    </location>
</feature>
<feature type="compositionally biased region" description="Acidic residues" evidence="1">
    <location>
        <begin position="28"/>
        <end position="45"/>
    </location>
</feature>
<accession>K1W053</accession>
<dbReference type="InterPro" id="IPR039601">
    <property type="entry name" value="Rrn5"/>
</dbReference>
<dbReference type="EMBL" id="AMBO01000141">
    <property type="protein sequence ID" value="EKD05167.1"/>
    <property type="molecule type" value="Genomic_DNA"/>
</dbReference>
<dbReference type="InParanoid" id="K1W053"/>
<organism evidence="2 3">
    <name type="scientific">Trichosporon asahii var. asahii (strain CBS 8904)</name>
    <name type="common">Yeast</name>
    <dbReference type="NCBI Taxonomy" id="1220162"/>
    <lineage>
        <taxon>Eukaryota</taxon>
        <taxon>Fungi</taxon>
        <taxon>Dikarya</taxon>
        <taxon>Basidiomycota</taxon>
        <taxon>Agaricomycotina</taxon>
        <taxon>Tremellomycetes</taxon>
        <taxon>Trichosporonales</taxon>
        <taxon>Trichosporonaceae</taxon>
        <taxon>Trichosporon</taxon>
    </lineage>
</organism>
<dbReference type="GO" id="GO:0000500">
    <property type="term" value="C:RNA polymerase I upstream activating factor complex"/>
    <property type="evidence" value="ECO:0007669"/>
    <property type="project" value="InterPro"/>
</dbReference>
<dbReference type="GO" id="GO:0001181">
    <property type="term" value="F:RNA polymerase I general transcription initiation factor activity"/>
    <property type="evidence" value="ECO:0007669"/>
    <property type="project" value="TreeGrafter"/>
</dbReference>
<dbReference type="OrthoDB" id="2240312at2759"/>